<dbReference type="AlphaFoldDB" id="A0A3G8ZW77"/>
<dbReference type="PANTHER" id="PTHR21342">
    <property type="entry name" value="PHOSPHOPANTETHEINE ADENYLYLTRANSFERASE"/>
    <property type="match status" value="1"/>
</dbReference>
<dbReference type="Pfam" id="PF01467">
    <property type="entry name" value="CTP_transf_like"/>
    <property type="match status" value="1"/>
</dbReference>
<accession>A0A3G8ZW77</accession>
<evidence type="ECO:0000256" key="8">
    <source>
        <dbReference type="ARBA" id="ARBA00029346"/>
    </source>
</evidence>
<keyword evidence="7 9" id="KW-0173">Coenzyme A biosynthesis</keyword>
<comment type="cofactor">
    <cofactor evidence="9">
        <name>Mg(2+)</name>
        <dbReference type="ChEBI" id="CHEBI:18420"/>
    </cofactor>
</comment>
<dbReference type="HAMAP" id="MF_00151">
    <property type="entry name" value="PPAT_bact"/>
    <property type="match status" value="1"/>
</dbReference>
<feature type="binding site" evidence="9">
    <location>
        <begin position="122"/>
        <end position="128"/>
    </location>
    <ligand>
        <name>ATP</name>
        <dbReference type="ChEBI" id="CHEBI:30616"/>
    </ligand>
</feature>
<dbReference type="InterPro" id="IPR001980">
    <property type="entry name" value="PPAT"/>
</dbReference>
<keyword evidence="2 9" id="KW-0808">Transferase</keyword>
<comment type="similarity">
    <text evidence="9">Belongs to the bacterial CoaD family.</text>
</comment>
<comment type="function">
    <text evidence="9">Reversibly transfers an adenylyl group from ATP to 4'-phosphopantetheine, yielding dephospho-CoA (dPCoA) and pyrophosphate.</text>
</comment>
<reference evidence="11 12" key="2">
    <citation type="submission" date="2018-12" db="EMBL/GenBank/DDBJ databases">
        <title>Nakamurella antarcticus sp. nov., isolated from Antarctica South Shetland Islands soil.</title>
        <authorList>
            <person name="Peng F."/>
        </authorList>
    </citation>
    <scope>NUCLEOTIDE SEQUENCE [LARGE SCALE GENOMIC DNA]</scope>
    <source>
        <strain evidence="11 12">S14-144</strain>
    </source>
</reference>
<dbReference type="GO" id="GO:0005737">
    <property type="term" value="C:cytoplasm"/>
    <property type="evidence" value="ECO:0007669"/>
    <property type="project" value="UniProtKB-SubCell"/>
</dbReference>
<dbReference type="GO" id="GO:0015937">
    <property type="term" value="P:coenzyme A biosynthetic process"/>
    <property type="evidence" value="ECO:0007669"/>
    <property type="project" value="UniProtKB-UniRule"/>
</dbReference>
<comment type="subcellular location">
    <subcellularLocation>
        <location evidence="9">Cytoplasm</location>
    </subcellularLocation>
</comment>
<dbReference type="InterPro" id="IPR004821">
    <property type="entry name" value="Cyt_trans-like"/>
</dbReference>
<dbReference type="Gene3D" id="3.40.50.620">
    <property type="entry name" value="HUPs"/>
    <property type="match status" value="1"/>
</dbReference>
<evidence type="ECO:0000256" key="1">
    <source>
        <dbReference type="ARBA" id="ARBA00022490"/>
    </source>
</evidence>
<feature type="binding site" evidence="9">
    <location>
        <position position="9"/>
    </location>
    <ligand>
        <name>substrate</name>
    </ligand>
</feature>
<comment type="pathway">
    <text evidence="9">Cofactor biosynthesis; coenzyme A biosynthesis; CoA from (R)-pantothenate: step 4/5.</text>
</comment>
<feature type="binding site" evidence="9">
    <location>
        <position position="17"/>
    </location>
    <ligand>
        <name>ATP</name>
        <dbReference type="ChEBI" id="CHEBI:30616"/>
    </ligand>
</feature>
<feature type="binding site" evidence="9">
    <location>
        <position position="73"/>
    </location>
    <ligand>
        <name>substrate</name>
    </ligand>
</feature>
<dbReference type="PANTHER" id="PTHR21342:SF1">
    <property type="entry name" value="PHOSPHOPANTETHEINE ADENYLYLTRANSFERASE"/>
    <property type="match status" value="1"/>
</dbReference>
<evidence type="ECO:0000313" key="12">
    <source>
        <dbReference type="Proteomes" id="UP000268084"/>
    </source>
</evidence>
<proteinExistence type="inferred from homology"/>
<feature type="site" description="Transition state stabilizer" evidence="9">
    <location>
        <position position="17"/>
    </location>
</feature>
<keyword evidence="5 9" id="KW-0067">ATP-binding</keyword>
<feature type="binding site" evidence="9">
    <location>
        <position position="41"/>
    </location>
    <ligand>
        <name>substrate</name>
    </ligand>
</feature>
<dbReference type="NCBIfam" id="TIGR00125">
    <property type="entry name" value="cyt_tran_rel"/>
    <property type="match status" value="1"/>
</dbReference>
<keyword evidence="6 9" id="KW-0460">Magnesium</keyword>
<dbReference type="NCBIfam" id="TIGR01510">
    <property type="entry name" value="coaD_prev_kdtB"/>
    <property type="match status" value="1"/>
</dbReference>
<dbReference type="EC" id="2.7.7.3" evidence="9"/>
<dbReference type="RefSeq" id="WP_124799175.1">
    <property type="nucleotide sequence ID" value="NZ_CP034170.1"/>
</dbReference>
<dbReference type="PRINTS" id="PR01020">
    <property type="entry name" value="LPSBIOSNTHSS"/>
</dbReference>
<keyword evidence="4 9" id="KW-0547">Nucleotide-binding</keyword>
<dbReference type="OrthoDB" id="9806661at2"/>
<feature type="binding site" evidence="9">
    <location>
        <position position="87"/>
    </location>
    <ligand>
        <name>substrate</name>
    </ligand>
</feature>
<sequence length="157" mass="17333">MRRAVCPGSFDPPTFGHLDIIGRSAGLFDELTVAVLVNPSKDGMFSVPERQELLHATTSEWKNITIDSFNGLLVDYCRTHSIDAIVKGLRAVSDFDYELQMAQMNKRLTGIDTLFMPTSPEFSFLSSSLVKQVARYGGDVSHLLPDVVHTAMQAKLA</sequence>
<comment type="subunit">
    <text evidence="9">Homohexamer.</text>
</comment>
<keyword evidence="1 9" id="KW-0963">Cytoplasm</keyword>
<dbReference type="EMBL" id="CP034170">
    <property type="protein sequence ID" value="AZI58266.1"/>
    <property type="molecule type" value="Genomic_DNA"/>
</dbReference>
<feature type="binding site" evidence="9">
    <location>
        <begin position="9"/>
        <end position="10"/>
    </location>
    <ligand>
        <name>ATP</name>
        <dbReference type="ChEBI" id="CHEBI:30616"/>
    </ligand>
</feature>
<evidence type="ECO:0000256" key="5">
    <source>
        <dbReference type="ARBA" id="ARBA00022840"/>
    </source>
</evidence>
<dbReference type="SUPFAM" id="SSF52374">
    <property type="entry name" value="Nucleotidylyl transferase"/>
    <property type="match status" value="1"/>
</dbReference>
<feature type="domain" description="Cytidyltransferase-like" evidence="10">
    <location>
        <begin position="5"/>
        <end position="132"/>
    </location>
</feature>
<evidence type="ECO:0000256" key="9">
    <source>
        <dbReference type="HAMAP-Rule" id="MF_00151"/>
    </source>
</evidence>
<dbReference type="CDD" id="cd02163">
    <property type="entry name" value="PPAT"/>
    <property type="match status" value="1"/>
</dbReference>
<protein>
    <recommendedName>
        <fullName evidence="9">Phosphopantetheine adenylyltransferase</fullName>
        <ecNumber evidence="9">2.7.7.3</ecNumber>
    </recommendedName>
    <alternativeName>
        <fullName evidence="9">Dephospho-CoA pyrophosphorylase</fullName>
    </alternativeName>
    <alternativeName>
        <fullName evidence="9">Pantetheine-phosphate adenylyltransferase</fullName>
        <shortName evidence="9">PPAT</shortName>
    </alternativeName>
</protein>
<feature type="binding site" evidence="9">
    <location>
        <begin position="88"/>
        <end position="90"/>
    </location>
    <ligand>
        <name>ATP</name>
        <dbReference type="ChEBI" id="CHEBI:30616"/>
    </ligand>
</feature>
<feature type="binding site" evidence="9">
    <location>
        <position position="98"/>
    </location>
    <ligand>
        <name>ATP</name>
        <dbReference type="ChEBI" id="CHEBI:30616"/>
    </ligand>
</feature>
<keyword evidence="3 9" id="KW-0548">Nucleotidyltransferase</keyword>
<dbReference type="UniPathway" id="UPA00241">
    <property type="reaction ID" value="UER00355"/>
</dbReference>
<dbReference type="InterPro" id="IPR014729">
    <property type="entry name" value="Rossmann-like_a/b/a_fold"/>
</dbReference>
<evidence type="ECO:0000256" key="3">
    <source>
        <dbReference type="ARBA" id="ARBA00022695"/>
    </source>
</evidence>
<dbReference type="GO" id="GO:0005524">
    <property type="term" value="F:ATP binding"/>
    <property type="evidence" value="ECO:0007669"/>
    <property type="project" value="UniProtKB-KW"/>
</dbReference>
<gene>
    <name evidence="9" type="primary">coaD</name>
    <name evidence="11" type="ORF">EH165_09070</name>
</gene>
<comment type="catalytic activity">
    <reaction evidence="8 9">
        <text>(R)-4'-phosphopantetheine + ATP + H(+) = 3'-dephospho-CoA + diphosphate</text>
        <dbReference type="Rhea" id="RHEA:19801"/>
        <dbReference type="ChEBI" id="CHEBI:15378"/>
        <dbReference type="ChEBI" id="CHEBI:30616"/>
        <dbReference type="ChEBI" id="CHEBI:33019"/>
        <dbReference type="ChEBI" id="CHEBI:57328"/>
        <dbReference type="ChEBI" id="CHEBI:61723"/>
        <dbReference type="EC" id="2.7.7.3"/>
    </reaction>
</comment>
<evidence type="ECO:0000259" key="10">
    <source>
        <dbReference type="Pfam" id="PF01467"/>
    </source>
</evidence>
<evidence type="ECO:0000256" key="7">
    <source>
        <dbReference type="ARBA" id="ARBA00022993"/>
    </source>
</evidence>
<dbReference type="KEGG" id="nak:EH165_09070"/>
<organism evidence="11 12">
    <name type="scientific">Nakamurella antarctica</name>
    <dbReference type="NCBI Taxonomy" id="1902245"/>
    <lineage>
        <taxon>Bacteria</taxon>
        <taxon>Bacillati</taxon>
        <taxon>Actinomycetota</taxon>
        <taxon>Actinomycetes</taxon>
        <taxon>Nakamurellales</taxon>
        <taxon>Nakamurellaceae</taxon>
        <taxon>Nakamurella</taxon>
    </lineage>
</organism>
<dbReference type="GO" id="GO:0004595">
    <property type="term" value="F:pantetheine-phosphate adenylyltransferase activity"/>
    <property type="evidence" value="ECO:0007669"/>
    <property type="project" value="UniProtKB-UniRule"/>
</dbReference>
<evidence type="ECO:0000256" key="6">
    <source>
        <dbReference type="ARBA" id="ARBA00022842"/>
    </source>
</evidence>
<reference evidence="11 12" key="1">
    <citation type="submission" date="2018-11" db="EMBL/GenBank/DDBJ databases">
        <authorList>
            <person name="Da X."/>
        </authorList>
    </citation>
    <scope>NUCLEOTIDE SEQUENCE [LARGE SCALE GENOMIC DNA]</scope>
    <source>
        <strain evidence="11 12">S14-144</strain>
    </source>
</reference>
<evidence type="ECO:0000256" key="2">
    <source>
        <dbReference type="ARBA" id="ARBA00022679"/>
    </source>
</evidence>
<evidence type="ECO:0000256" key="4">
    <source>
        <dbReference type="ARBA" id="ARBA00022741"/>
    </source>
</evidence>
<dbReference type="Proteomes" id="UP000268084">
    <property type="component" value="Chromosome"/>
</dbReference>
<evidence type="ECO:0000313" key="11">
    <source>
        <dbReference type="EMBL" id="AZI58266.1"/>
    </source>
</evidence>
<name>A0A3G8ZW77_9ACTN</name>
<keyword evidence="12" id="KW-1185">Reference proteome</keyword>